<dbReference type="SMART" id="SM00173">
    <property type="entry name" value="RAS"/>
    <property type="match status" value="1"/>
</dbReference>
<dbReference type="OrthoDB" id="9989112at2759"/>
<dbReference type="GO" id="GO:0005525">
    <property type="term" value="F:GTP binding"/>
    <property type="evidence" value="ECO:0007669"/>
    <property type="project" value="InterPro"/>
</dbReference>
<evidence type="ECO:0000313" key="1">
    <source>
        <dbReference type="EMBL" id="KOF92540.1"/>
    </source>
</evidence>
<dbReference type="SUPFAM" id="SSF52540">
    <property type="entry name" value="P-loop containing nucleoside triphosphate hydrolases"/>
    <property type="match status" value="1"/>
</dbReference>
<organism evidence="1">
    <name type="scientific">Octopus bimaculoides</name>
    <name type="common">California two-spotted octopus</name>
    <dbReference type="NCBI Taxonomy" id="37653"/>
    <lineage>
        <taxon>Eukaryota</taxon>
        <taxon>Metazoa</taxon>
        <taxon>Spiralia</taxon>
        <taxon>Lophotrochozoa</taxon>
        <taxon>Mollusca</taxon>
        <taxon>Cephalopoda</taxon>
        <taxon>Coleoidea</taxon>
        <taxon>Octopodiformes</taxon>
        <taxon>Octopoda</taxon>
        <taxon>Incirrata</taxon>
        <taxon>Octopodidae</taxon>
        <taxon>Octopus</taxon>
    </lineage>
</organism>
<name>A0A0L8HUT0_OCTBM</name>
<dbReference type="SMART" id="SM00174">
    <property type="entry name" value="RHO"/>
    <property type="match status" value="1"/>
</dbReference>
<dbReference type="SMART" id="SM00175">
    <property type="entry name" value="RAB"/>
    <property type="match status" value="1"/>
</dbReference>
<dbReference type="InterPro" id="IPR027417">
    <property type="entry name" value="P-loop_NTPase"/>
</dbReference>
<gene>
    <name evidence="1" type="ORF">OCBIM_22006233mg</name>
</gene>
<dbReference type="InterPro" id="IPR001806">
    <property type="entry name" value="Small_GTPase"/>
</dbReference>
<accession>A0A0L8HUT0</accession>
<dbReference type="AlphaFoldDB" id="A0A0L8HUT0"/>
<dbReference type="EMBL" id="KQ417305">
    <property type="protein sequence ID" value="KOF92540.1"/>
    <property type="molecule type" value="Genomic_DNA"/>
</dbReference>
<dbReference type="PROSITE" id="PS51419">
    <property type="entry name" value="RAB"/>
    <property type="match status" value="1"/>
</dbReference>
<dbReference type="PANTHER" id="PTHR47979">
    <property type="entry name" value="DRAB11-RELATED"/>
    <property type="match status" value="1"/>
</dbReference>
<proteinExistence type="predicted"/>
<sequence>MVVVVVMVAVVVLLLLLLVLVVGMVLTQKTCLITMLFNPRYYRGAVGALVVYDITKPASFSNLEKWLGELHEHADQDVCLMVVGNKTDLHHLRAVTLDEGRLLAEKHNFSFIETSALDATNVGEAFNNLLVDIFKVQVESKPAEDKSISKNSKSLEFTEQNNSGCGC</sequence>
<dbReference type="PROSITE" id="PS51421">
    <property type="entry name" value="RAS"/>
    <property type="match status" value="1"/>
</dbReference>
<reference evidence="1" key="1">
    <citation type="submission" date="2015-07" db="EMBL/GenBank/DDBJ databases">
        <title>MeaNS - Measles Nucleotide Surveillance Program.</title>
        <authorList>
            <person name="Tran T."/>
            <person name="Druce J."/>
        </authorList>
    </citation>
    <scope>NUCLEOTIDE SEQUENCE</scope>
    <source>
        <strain evidence="1">UCB-OBI-ISO-001</strain>
        <tissue evidence="1">Gonad</tissue>
    </source>
</reference>
<dbReference type="Gene3D" id="3.40.50.300">
    <property type="entry name" value="P-loop containing nucleotide triphosphate hydrolases"/>
    <property type="match status" value="1"/>
</dbReference>
<dbReference type="InterPro" id="IPR050209">
    <property type="entry name" value="Rab_GTPases_membrane_traffic"/>
</dbReference>
<dbReference type="Pfam" id="PF00071">
    <property type="entry name" value="Ras"/>
    <property type="match status" value="1"/>
</dbReference>
<protein>
    <submittedName>
        <fullName evidence="1">Uncharacterized protein</fullName>
    </submittedName>
</protein>
<dbReference type="STRING" id="37653.A0A0L8HUT0"/>
<dbReference type="GO" id="GO:0003924">
    <property type="term" value="F:GTPase activity"/>
    <property type="evidence" value="ECO:0007669"/>
    <property type="project" value="InterPro"/>
</dbReference>